<reference evidence="1 2" key="1">
    <citation type="submission" date="2013-01" db="EMBL/GenBank/DDBJ databases">
        <authorList>
            <person name="Harkins D.M."/>
            <person name="Durkin A.S."/>
            <person name="Brinkac L.M."/>
            <person name="Haft D.H."/>
            <person name="Selengut J.D."/>
            <person name="Sanka R."/>
            <person name="DePew J."/>
            <person name="Purushe J."/>
            <person name="Chanthongthip A."/>
            <person name="Lattana O."/>
            <person name="Phetsouvanh R."/>
            <person name="Newton P.N."/>
            <person name="Vinetz J.M."/>
            <person name="Sutton G.G."/>
            <person name="Nierman W.C."/>
            <person name="Fouts D.E."/>
        </authorList>
    </citation>
    <scope>NUCLEOTIDE SEQUENCE [LARGE SCALE GENOMIC DNA]</scope>
    <source>
        <strain evidence="1 2">UI 13098</strain>
    </source>
</reference>
<dbReference type="Gene3D" id="1.10.260.40">
    <property type="entry name" value="lambda repressor-like DNA-binding domains"/>
    <property type="match status" value="1"/>
</dbReference>
<evidence type="ECO:0000313" key="2">
    <source>
        <dbReference type="Proteomes" id="UP000012118"/>
    </source>
</evidence>
<evidence type="ECO:0000313" key="1">
    <source>
        <dbReference type="EMBL" id="EMN91999.1"/>
    </source>
</evidence>
<accession>M6Q9N5</accession>
<keyword evidence="2" id="KW-1185">Reference proteome</keyword>
<comment type="caution">
    <text evidence="1">The sequence shown here is derived from an EMBL/GenBank/DDBJ whole genome shotgun (WGS) entry which is preliminary data.</text>
</comment>
<dbReference type="RefSeq" id="WP_004502511.1">
    <property type="nucleotide sequence ID" value="NZ_AHNU02000022.1"/>
</dbReference>
<proteinExistence type="predicted"/>
<name>M6Q9N5_9LEPT</name>
<gene>
    <name evidence="1" type="ORF">LEP1GSC108_0423</name>
</gene>
<dbReference type="InterPro" id="IPR010982">
    <property type="entry name" value="Lambda_DNA-bd_dom_sf"/>
</dbReference>
<dbReference type="GO" id="GO:0003677">
    <property type="term" value="F:DNA binding"/>
    <property type="evidence" value="ECO:0007669"/>
    <property type="project" value="InterPro"/>
</dbReference>
<dbReference type="AlphaFoldDB" id="M6Q9N5"/>
<protein>
    <recommendedName>
        <fullName evidence="3">Bacteriophage CI repressor protein</fullName>
    </recommendedName>
</protein>
<organism evidence="1 2">
    <name type="scientific">Leptospira weilii str. UI 13098</name>
    <dbReference type="NCBI Taxonomy" id="1088542"/>
    <lineage>
        <taxon>Bacteria</taxon>
        <taxon>Pseudomonadati</taxon>
        <taxon>Spirochaetota</taxon>
        <taxon>Spirochaetia</taxon>
        <taxon>Leptospirales</taxon>
        <taxon>Leptospiraceae</taxon>
        <taxon>Leptospira</taxon>
    </lineage>
</organism>
<evidence type="ECO:0008006" key="3">
    <source>
        <dbReference type="Google" id="ProtNLM"/>
    </source>
</evidence>
<dbReference type="EMBL" id="AHNU02000022">
    <property type="protein sequence ID" value="EMN91999.1"/>
    <property type="molecule type" value="Genomic_DNA"/>
</dbReference>
<dbReference type="Proteomes" id="UP000012118">
    <property type="component" value="Unassembled WGS sequence"/>
</dbReference>
<sequence>MEHDNTEIISEEIAERFTYALEYLKKNFGETQNSIASRMKIASSNLSRIANRKIPLTWPMAITFEYVTDVSAEWVFYGKADMFVDKKRGGNFTDDEIRFFTKIKKNAELFKIVKALSMTKSDKYELILNLVLNLNK</sequence>
<dbReference type="SUPFAM" id="SSF47413">
    <property type="entry name" value="lambda repressor-like DNA-binding domains"/>
    <property type="match status" value="1"/>
</dbReference>